<keyword evidence="4 7" id="KW-0732">Signal</keyword>
<evidence type="ECO:0000256" key="6">
    <source>
        <dbReference type="RuleBase" id="RU000406"/>
    </source>
</evidence>
<dbReference type="GO" id="GO:0005179">
    <property type="term" value="F:hormone activity"/>
    <property type="evidence" value="ECO:0007669"/>
    <property type="project" value="InterPro"/>
</dbReference>
<organism evidence="9">
    <name type="scientific">Xenopsylla cheopis</name>
    <name type="common">Oriental rat flea</name>
    <name type="synonym">Pulex cheopis</name>
    <dbReference type="NCBI Taxonomy" id="163159"/>
    <lineage>
        <taxon>Eukaryota</taxon>
        <taxon>Metazoa</taxon>
        <taxon>Ecdysozoa</taxon>
        <taxon>Arthropoda</taxon>
        <taxon>Hexapoda</taxon>
        <taxon>Insecta</taxon>
        <taxon>Pterygota</taxon>
        <taxon>Neoptera</taxon>
        <taxon>Endopterygota</taxon>
        <taxon>Siphonaptera</taxon>
        <taxon>Pulicidae</taxon>
        <taxon>Xenopsyllinae</taxon>
        <taxon>Xenopsylla</taxon>
    </lineage>
</organism>
<dbReference type="Gene3D" id="1.10.100.10">
    <property type="entry name" value="Insulin-like"/>
    <property type="match status" value="1"/>
</dbReference>
<keyword evidence="5" id="KW-1015">Disulfide bond</keyword>
<dbReference type="PANTHER" id="PTHR13647">
    <property type="entry name" value="INSULIN-LIKE PEPTIDE 2-RELATED"/>
    <property type="match status" value="1"/>
</dbReference>
<dbReference type="PANTHER" id="PTHR13647:SF4">
    <property type="entry name" value="INSULIN-LIKE PEPTIDE 1-RELATED"/>
    <property type="match status" value="1"/>
</dbReference>
<dbReference type="EMBL" id="GIIL01007257">
    <property type="protein sequence ID" value="NOV50983.1"/>
    <property type="molecule type" value="Transcribed_RNA"/>
</dbReference>
<protein>
    <submittedName>
        <fullName evidence="9">Putative conserved secreted protein</fullName>
    </submittedName>
</protein>
<evidence type="ECO:0000256" key="4">
    <source>
        <dbReference type="ARBA" id="ARBA00022729"/>
    </source>
</evidence>
<dbReference type="GO" id="GO:0005576">
    <property type="term" value="C:extracellular region"/>
    <property type="evidence" value="ECO:0007669"/>
    <property type="project" value="UniProtKB-SubCell"/>
</dbReference>
<dbReference type="AlphaFoldDB" id="A0A6M2DY36"/>
<evidence type="ECO:0000313" key="9">
    <source>
        <dbReference type="EMBL" id="NOV50983.1"/>
    </source>
</evidence>
<feature type="chain" id="PRO_5026858428" evidence="7">
    <location>
        <begin position="24"/>
        <end position="144"/>
    </location>
</feature>
<evidence type="ECO:0000256" key="5">
    <source>
        <dbReference type="ARBA" id="ARBA00023157"/>
    </source>
</evidence>
<evidence type="ECO:0000256" key="2">
    <source>
        <dbReference type="ARBA" id="ARBA00011207"/>
    </source>
</evidence>
<keyword evidence="3" id="KW-0165">Cleavage on pair of basic residues</keyword>
<name>A0A6M2DY36_XENCH</name>
<comment type="similarity">
    <text evidence="1 6">Belongs to the insulin family.</text>
</comment>
<dbReference type="SMART" id="SM00078">
    <property type="entry name" value="IlGF"/>
    <property type="match status" value="1"/>
</dbReference>
<feature type="domain" description="Insulin-like" evidence="8">
    <location>
        <begin position="37"/>
        <end position="130"/>
    </location>
</feature>
<accession>A0A6M2DY36</accession>
<evidence type="ECO:0000259" key="8">
    <source>
        <dbReference type="SMART" id="SM00078"/>
    </source>
</evidence>
<evidence type="ECO:0000256" key="3">
    <source>
        <dbReference type="ARBA" id="ARBA00022685"/>
    </source>
</evidence>
<keyword evidence="6" id="KW-0964">Secreted</keyword>
<evidence type="ECO:0000256" key="7">
    <source>
        <dbReference type="SAM" id="SignalP"/>
    </source>
</evidence>
<feature type="signal peptide" evidence="7">
    <location>
        <begin position="1"/>
        <end position="23"/>
    </location>
</feature>
<sequence>MMLKPTTILAGCMLVMMVTNVKADTERYNYNLRSMPKTFCGSMLADTLSIVCEGNYNGHMNKKSGRPDEDRFNSDDYLSFEQQLDEPTFPFRSRSNAMRMIPHKFRRTIRGITNECCAKPCTYNELRSYCAPTTDRPNYFPYQN</sequence>
<dbReference type="PIRSF" id="PIRSF018431">
    <property type="entry name" value="Molluscan_insulin_rel_peptide"/>
    <property type="match status" value="1"/>
</dbReference>
<dbReference type="SUPFAM" id="SSF56994">
    <property type="entry name" value="Insulin-like"/>
    <property type="match status" value="1"/>
</dbReference>
<dbReference type="InterPro" id="IPR022352">
    <property type="entry name" value="Ins/IGF/rlx"/>
</dbReference>
<dbReference type="InterPro" id="IPR016179">
    <property type="entry name" value="Insulin-like"/>
</dbReference>
<dbReference type="InterPro" id="IPR036438">
    <property type="entry name" value="Insulin-like_sf"/>
</dbReference>
<reference evidence="9" key="1">
    <citation type="submission" date="2020-03" db="EMBL/GenBank/DDBJ databases">
        <title>Transcriptomic Profiling of the Digestive Tract of the Rat Flea, Xenopsylla cheopis, Following Blood Feeding and Infection with Yersinia pestis.</title>
        <authorList>
            <person name="Bland D.M."/>
            <person name="Martens C.A."/>
            <person name="Virtaneva K."/>
            <person name="Kanakabandi K."/>
            <person name="Long D."/>
            <person name="Rosenke R."/>
            <person name="Saturday G.A."/>
            <person name="Hoyt F.H."/>
            <person name="Bruno D.P."/>
            <person name="Ribeiro J.M.C."/>
            <person name="Hinnebusch J."/>
        </authorList>
    </citation>
    <scope>NUCLEOTIDE SEQUENCE</scope>
</reference>
<proteinExistence type="inferred from homology"/>
<dbReference type="PRINTS" id="PR00276">
    <property type="entry name" value="INSULINFAMLY"/>
</dbReference>
<dbReference type="Pfam" id="PF00049">
    <property type="entry name" value="Insulin"/>
    <property type="match status" value="1"/>
</dbReference>
<dbReference type="InterPro" id="IPR022353">
    <property type="entry name" value="Insulin_CS"/>
</dbReference>
<evidence type="ECO:0000256" key="1">
    <source>
        <dbReference type="ARBA" id="ARBA00009034"/>
    </source>
</evidence>
<dbReference type="PROSITE" id="PS00262">
    <property type="entry name" value="INSULIN"/>
    <property type="match status" value="1"/>
</dbReference>
<comment type="subcellular location">
    <subcellularLocation>
        <location evidence="6">Secreted</location>
    </subcellularLocation>
</comment>
<comment type="subunit">
    <text evidence="2">Heterodimer of a B chain and an A chain linked by two disulfide bonds.</text>
</comment>